<keyword evidence="1" id="KW-1133">Transmembrane helix</keyword>
<dbReference type="InterPro" id="IPR033458">
    <property type="entry name" value="DUF5134"/>
</dbReference>
<keyword evidence="1" id="KW-0812">Transmembrane</keyword>
<organism evidence="2 3">
    <name type="scientific">Actinacidiphila yanglinensis</name>
    <dbReference type="NCBI Taxonomy" id="310779"/>
    <lineage>
        <taxon>Bacteria</taxon>
        <taxon>Bacillati</taxon>
        <taxon>Actinomycetota</taxon>
        <taxon>Actinomycetes</taxon>
        <taxon>Kitasatosporales</taxon>
        <taxon>Streptomycetaceae</taxon>
        <taxon>Actinacidiphila</taxon>
    </lineage>
</organism>
<dbReference type="Proteomes" id="UP000236754">
    <property type="component" value="Unassembled WGS sequence"/>
</dbReference>
<reference evidence="2 3" key="1">
    <citation type="submission" date="2016-10" db="EMBL/GenBank/DDBJ databases">
        <authorList>
            <person name="de Groot N.N."/>
        </authorList>
    </citation>
    <scope>NUCLEOTIDE SEQUENCE [LARGE SCALE GENOMIC DNA]</scope>
    <source>
        <strain evidence="2 3">CGMCC 4.2023</strain>
    </source>
</reference>
<dbReference type="EMBL" id="FNVU01000002">
    <property type="protein sequence ID" value="SEF90937.1"/>
    <property type="molecule type" value="Genomic_DNA"/>
</dbReference>
<feature type="transmembrane region" description="Helical" evidence="1">
    <location>
        <begin position="54"/>
        <end position="71"/>
    </location>
</feature>
<dbReference type="AlphaFoldDB" id="A0A1H5VWH8"/>
<evidence type="ECO:0000256" key="1">
    <source>
        <dbReference type="SAM" id="Phobius"/>
    </source>
</evidence>
<dbReference type="Pfam" id="PF17197">
    <property type="entry name" value="DUF5134"/>
    <property type="match status" value="1"/>
</dbReference>
<protein>
    <submittedName>
        <fullName evidence="2">Uncharacterized protein</fullName>
    </submittedName>
</protein>
<keyword evidence="3" id="KW-1185">Reference proteome</keyword>
<sequence length="89" mass="9141">MMGAMAWMLLAMPDSMSGGHTSASAGGSMADMPGMSMGGSGGGMAMQLHRTARTTGVVLLFVFVVLGLWWLSRAFCAGRFTPAGPAPDQ</sequence>
<keyword evidence="1" id="KW-0472">Membrane</keyword>
<evidence type="ECO:0000313" key="3">
    <source>
        <dbReference type="Proteomes" id="UP000236754"/>
    </source>
</evidence>
<evidence type="ECO:0000313" key="2">
    <source>
        <dbReference type="EMBL" id="SEF90937.1"/>
    </source>
</evidence>
<proteinExistence type="predicted"/>
<name>A0A1H5VWH8_9ACTN</name>
<gene>
    <name evidence="2" type="ORF">SAMN05216223_102444</name>
</gene>
<accession>A0A1H5VWH8</accession>